<evidence type="ECO:0000256" key="1">
    <source>
        <dbReference type="ARBA" id="ARBA00022596"/>
    </source>
</evidence>
<dbReference type="Gene3D" id="3.10.20.300">
    <property type="entry name" value="mk0293 like domain"/>
    <property type="match status" value="1"/>
</dbReference>
<dbReference type="PANTHER" id="PTHR36566:SF1">
    <property type="entry name" value="PYRIDINIUM-3,5-BISTHIOCARBOXYLIC ACID MONONUCLEOTIDE NICKEL INSERTION PROTEIN"/>
    <property type="match status" value="1"/>
</dbReference>
<accession>A0A1I4IX45</accession>
<sequence>MSGEIYSYLFPLLFKAGAKDVYLTNLIMKKNRPAQKLSVLCTQPKAEQLKKIIFQETTTLGIRQFKVERSSLARKIISFKSSLGNVNIKAAFYEGEMLKFSPEYEDCQKLARKNNLPLRKVYQIIKQEAAVQL</sequence>
<evidence type="ECO:0008006" key="4">
    <source>
        <dbReference type="Google" id="ProtNLM"/>
    </source>
</evidence>
<dbReference type="PANTHER" id="PTHR36566">
    <property type="entry name" value="NICKEL INSERTION PROTEIN-RELATED"/>
    <property type="match status" value="1"/>
</dbReference>
<keyword evidence="3" id="KW-1185">Reference proteome</keyword>
<dbReference type="Pfam" id="PF01969">
    <property type="entry name" value="Ni_insertion"/>
    <property type="match status" value="1"/>
</dbReference>
<dbReference type="STRING" id="29563.SAMN02983006_01545"/>
<evidence type="ECO:0000313" key="3">
    <source>
        <dbReference type="Proteomes" id="UP000199006"/>
    </source>
</evidence>
<dbReference type="AlphaFoldDB" id="A0A1I4IX45"/>
<keyword evidence="1" id="KW-0533">Nickel</keyword>
<dbReference type="EMBL" id="FOTI01000019">
    <property type="protein sequence ID" value="SFL58952.1"/>
    <property type="molecule type" value="Genomic_DNA"/>
</dbReference>
<gene>
    <name evidence="2" type="ORF">SAMN02983006_01545</name>
</gene>
<protein>
    <recommendedName>
        <fullName evidence="4">TIGR00299 family protein</fullName>
    </recommendedName>
</protein>
<dbReference type="Proteomes" id="UP000199006">
    <property type="component" value="Unassembled WGS sequence"/>
</dbReference>
<reference evidence="2 3" key="1">
    <citation type="submission" date="2016-10" db="EMBL/GenBank/DDBJ databases">
        <authorList>
            <person name="de Groot N.N."/>
        </authorList>
    </citation>
    <scope>NUCLEOTIDE SEQUENCE [LARGE SCALE GENOMIC DNA]</scope>
    <source>
        <strain evidence="2 3">ATCC 51327</strain>
    </source>
</reference>
<proteinExistence type="predicted"/>
<evidence type="ECO:0000313" key="2">
    <source>
        <dbReference type="EMBL" id="SFL58952.1"/>
    </source>
</evidence>
<organism evidence="2 3">
    <name type="scientific">Halanaerobium salsuginis</name>
    <dbReference type="NCBI Taxonomy" id="29563"/>
    <lineage>
        <taxon>Bacteria</taxon>
        <taxon>Bacillati</taxon>
        <taxon>Bacillota</taxon>
        <taxon>Clostridia</taxon>
        <taxon>Halanaerobiales</taxon>
        <taxon>Halanaerobiaceae</taxon>
        <taxon>Halanaerobium</taxon>
    </lineage>
</organism>
<name>A0A1I4IX45_9FIRM</name>
<dbReference type="Gene3D" id="3.30.70.1380">
    <property type="entry name" value="Transcriptional regulatory protein pf0864 domain like"/>
    <property type="match status" value="1"/>
</dbReference>
<dbReference type="InterPro" id="IPR002822">
    <property type="entry name" value="Ni_insertion"/>
</dbReference>